<keyword evidence="3" id="KW-1185">Reference proteome</keyword>
<dbReference type="PANTHER" id="PTHR35498">
    <property type="entry name" value="PROTEIN LOW PSII ACCUMULATION 1, CHLOROPLASTIC"/>
    <property type="match status" value="1"/>
</dbReference>
<reference evidence="2 3" key="1">
    <citation type="journal article" date="2015" name="Plant Cell">
        <title>Oil accumulation by the oleaginous diatom Fistulifera solaris as revealed by the genome and transcriptome.</title>
        <authorList>
            <person name="Tanaka T."/>
            <person name="Maeda Y."/>
            <person name="Veluchamy A."/>
            <person name="Tanaka M."/>
            <person name="Abida H."/>
            <person name="Marechal E."/>
            <person name="Bowler C."/>
            <person name="Muto M."/>
            <person name="Sunaga Y."/>
            <person name="Tanaka M."/>
            <person name="Yoshino T."/>
            <person name="Taniguchi T."/>
            <person name="Fukuda Y."/>
            <person name="Nemoto M."/>
            <person name="Matsumoto M."/>
            <person name="Wong P.S."/>
            <person name="Aburatani S."/>
            <person name="Fujibuchi W."/>
        </authorList>
    </citation>
    <scope>NUCLEOTIDE SEQUENCE [LARGE SCALE GENOMIC DNA]</scope>
    <source>
        <strain evidence="2 3">JPCC DA0580</strain>
    </source>
</reference>
<keyword evidence="1" id="KW-1133">Transmembrane helix</keyword>
<keyword evidence="1" id="KW-0472">Membrane</keyword>
<dbReference type="EMBL" id="BDSP01000080">
    <property type="protein sequence ID" value="GAX14421.1"/>
    <property type="molecule type" value="Genomic_DNA"/>
</dbReference>
<feature type="transmembrane region" description="Helical" evidence="1">
    <location>
        <begin position="51"/>
        <end position="68"/>
    </location>
</feature>
<evidence type="ECO:0000313" key="2">
    <source>
        <dbReference type="EMBL" id="GAX14421.1"/>
    </source>
</evidence>
<dbReference type="PANTHER" id="PTHR35498:SF1">
    <property type="entry name" value="LOW PSII ACCUMULATION-LIKE PROTEIN"/>
    <property type="match status" value="1"/>
</dbReference>
<protein>
    <submittedName>
        <fullName evidence="2">Uncharacterized protein</fullName>
    </submittedName>
</protein>
<comment type="caution">
    <text evidence="2">The sequence shown here is derived from an EMBL/GenBank/DDBJ whole genome shotgun (WGS) entry which is preliminary data.</text>
</comment>
<dbReference type="InterPro" id="IPR021883">
    <property type="entry name" value="LPA1-like"/>
</dbReference>
<dbReference type="AlphaFoldDB" id="A0A1Z5JKY0"/>
<proteinExistence type="predicted"/>
<gene>
    <name evidence="2" type="ORF">FisN_11Hh120</name>
</gene>
<feature type="transmembrane region" description="Helical" evidence="1">
    <location>
        <begin position="12"/>
        <end position="39"/>
    </location>
</feature>
<dbReference type="OrthoDB" id="5130at2759"/>
<dbReference type="Pfam" id="PF11998">
    <property type="entry name" value="DUF3493"/>
    <property type="match status" value="1"/>
</dbReference>
<accession>A0A1Z5JKY0</accession>
<evidence type="ECO:0000313" key="3">
    <source>
        <dbReference type="Proteomes" id="UP000198406"/>
    </source>
</evidence>
<keyword evidence="1" id="KW-0812">Transmembrane</keyword>
<sequence>MREEAESPFRKVRFLLYFTLGGGAATSLVVSAARVAAALSGINPELLQESSINVAVDALGIAVLAFLFKRDLDAQESRLKRASRGAELAKLMVRGSKAILGDANDASEMFTASLSDFRRGRGIEKRIVIAAGGRSIIEQVVQEATRLEQSLTLSDLIVIPVLFPDGRFSDKNEKLSSCVAFPVGEAKWRSLLTEEAKVAIAQGVDVEKEGFCVILKKNGRVGQRTRGVFLDQMVGEVTKRREMGLDVKNI</sequence>
<dbReference type="Proteomes" id="UP000198406">
    <property type="component" value="Unassembled WGS sequence"/>
</dbReference>
<evidence type="ECO:0000256" key="1">
    <source>
        <dbReference type="SAM" id="Phobius"/>
    </source>
</evidence>
<dbReference type="InParanoid" id="A0A1Z5JKY0"/>
<name>A0A1Z5JKY0_FISSO</name>
<organism evidence="2 3">
    <name type="scientific">Fistulifera solaris</name>
    <name type="common">Oleaginous diatom</name>
    <dbReference type="NCBI Taxonomy" id="1519565"/>
    <lineage>
        <taxon>Eukaryota</taxon>
        <taxon>Sar</taxon>
        <taxon>Stramenopiles</taxon>
        <taxon>Ochrophyta</taxon>
        <taxon>Bacillariophyta</taxon>
        <taxon>Bacillariophyceae</taxon>
        <taxon>Bacillariophycidae</taxon>
        <taxon>Naviculales</taxon>
        <taxon>Naviculaceae</taxon>
        <taxon>Fistulifera</taxon>
    </lineage>
</organism>